<dbReference type="GO" id="GO:0016779">
    <property type="term" value="F:nucleotidyltransferase activity"/>
    <property type="evidence" value="ECO:0007669"/>
    <property type="project" value="UniProtKB-ARBA"/>
</dbReference>
<keyword evidence="7" id="KW-1185">Reference proteome</keyword>
<keyword evidence="1 6" id="KW-0808">Transferase</keyword>
<dbReference type="PANTHER" id="PTHR19136">
    <property type="entry name" value="MOLYBDENUM COFACTOR GUANYLYLTRANSFERASE"/>
    <property type="match status" value="1"/>
</dbReference>
<name>A0A166H4U9_9MICO</name>
<sequence length="300" mass="31213">MIDRHALPRFDAVLLAGGRARRLDGADKPLLVHRGTTLLAAALAAAHGAERTVVAGPVLLRRSVGGALLVQDDPPFGGPVAGLAAALPTLERPDAPEWVLVLATDLVGPAPAVHRLLTEAARTRAQSLLAVDANGRTQQLLGVHRRRSLSEALRGLDTVDGASVRAVLAGTRIELVGVPAGSTDDVDSPADARRHGIDLPRRTNENERMDETRDDRPTDDLLSTWWDELCAALGLGEVPIDRDALLALAGDAAHAVVRPAAPLTTFLAGYAAGLQGGGGSALDAAMATSRDAIRGRAHTA</sequence>
<dbReference type="PATRIC" id="fig|1671680.3.peg.3182"/>
<dbReference type="SUPFAM" id="SSF53448">
    <property type="entry name" value="Nucleotide-diphospho-sugar transferases"/>
    <property type="match status" value="1"/>
</dbReference>
<dbReference type="InterPro" id="IPR029044">
    <property type="entry name" value="Nucleotide-diphossugar_trans"/>
</dbReference>
<dbReference type="Pfam" id="PF20058">
    <property type="entry name" value="DUF6457"/>
    <property type="match status" value="1"/>
</dbReference>
<dbReference type="AlphaFoldDB" id="A0A166H4U9"/>
<dbReference type="OrthoDB" id="5125920at2"/>
<dbReference type="Proteomes" id="UP000076717">
    <property type="component" value="Unassembled WGS sequence"/>
</dbReference>
<dbReference type="Proteomes" id="UP000465031">
    <property type="component" value="Chromosome"/>
</dbReference>
<evidence type="ECO:0000259" key="4">
    <source>
        <dbReference type="Pfam" id="PF20058"/>
    </source>
</evidence>
<dbReference type="EMBL" id="CP047186">
    <property type="protein sequence ID" value="QHC54896.1"/>
    <property type="molecule type" value="Genomic_DNA"/>
</dbReference>
<dbReference type="EMBL" id="LIIN01000168">
    <property type="protein sequence ID" value="KZX19945.1"/>
    <property type="molecule type" value="Genomic_DNA"/>
</dbReference>
<reference evidence="8" key="3">
    <citation type="submission" date="2019-12" db="EMBL/GenBank/DDBJ databases">
        <title>Complete and draft genome sequences of new strains and members of some known species of the genus Rathayibacter isolated from plants.</title>
        <authorList>
            <person name="Tarlachkov S.V."/>
            <person name="Starodumova I.P."/>
            <person name="Dorofeeva L.V."/>
            <person name="Prisyazhnaya N.V."/>
            <person name="Leyn S."/>
            <person name="Zlamal J."/>
            <person name="Elan M."/>
            <person name="Osterman A.L."/>
            <person name="Nadler S."/>
            <person name="Subbotin S.A."/>
            <person name="Evtushenko L.I."/>
        </authorList>
    </citation>
    <scope>NUCLEOTIDE SEQUENCE [LARGE SCALE GENOMIC DNA]</scope>
    <source>
        <strain evidence="8">VKM Ac-2761</strain>
    </source>
</reference>
<dbReference type="KEGG" id="rte:GSU10_04050"/>
<accession>A0A166H4U9</accession>
<dbReference type="InterPro" id="IPR025877">
    <property type="entry name" value="MobA-like_NTP_Trfase"/>
</dbReference>
<evidence type="ECO:0000313" key="5">
    <source>
        <dbReference type="EMBL" id="KZX19945.1"/>
    </source>
</evidence>
<organism evidence="5 7">
    <name type="scientific">Rathayibacter tanaceti</name>
    <dbReference type="NCBI Taxonomy" id="1671680"/>
    <lineage>
        <taxon>Bacteria</taxon>
        <taxon>Bacillati</taxon>
        <taxon>Actinomycetota</taxon>
        <taxon>Actinomycetes</taxon>
        <taxon>Micrococcales</taxon>
        <taxon>Microbacteriaceae</taxon>
        <taxon>Rathayibacter</taxon>
    </lineage>
</organism>
<reference evidence="5 7" key="1">
    <citation type="submission" date="2015-08" db="EMBL/GenBank/DDBJ databases">
        <title>Draft Genome Sequence of Rathayibacter sp. Strain VKM Ac-2596 Isolated from Leaf Gall Induced by Plant-Parasitic Nematodes.</title>
        <authorList>
            <person name="Vasilenko O.V."/>
            <person name="Starodumova I.P."/>
            <person name="Tarlachkov S.V."/>
            <person name="Dorofeeva L.V."/>
            <person name="Evtushenko L.I."/>
        </authorList>
    </citation>
    <scope>NUCLEOTIDE SEQUENCE [LARGE SCALE GENOMIC DNA]</scope>
    <source>
        <strain evidence="5 7">VKM Ac-2596</strain>
    </source>
</reference>
<reference evidence="6" key="2">
    <citation type="submission" date="2019-12" db="EMBL/GenBank/DDBJ databases">
        <title>Complete and Draft Genome Sequences of New Strains and Members of Some Known Species of the Genus Rathayibacter isolated from Plants.</title>
        <authorList>
            <person name="Tarlachkov S.V."/>
            <person name="Starodumova I.P."/>
            <person name="Dorofeeva L.V."/>
            <person name="Prisyazhnaya N.V."/>
            <person name="Leyn S.A."/>
            <person name="Zlamal J.E."/>
            <person name="Elane M.L."/>
            <person name="Osterman A.L."/>
            <person name="Nadler S.A."/>
            <person name="Subbotin S.A."/>
            <person name="Evtushenko L.I."/>
        </authorList>
    </citation>
    <scope>NUCLEOTIDE SEQUENCE</scope>
    <source>
        <strain evidence="6">VKM Ac-2761</strain>
    </source>
</reference>
<evidence type="ECO:0000256" key="1">
    <source>
        <dbReference type="ARBA" id="ARBA00022679"/>
    </source>
</evidence>
<feature type="domain" description="DUF6457" evidence="4">
    <location>
        <begin position="219"/>
        <end position="296"/>
    </location>
</feature>
<feature type="compositionally biased region" description="Basic and acidic residues" evidence="2">
    <location>
        <begin position="190"/>
        <end position="217"/>
    </location>
</feature>
<dbReference type="InterPro" id="IPR045598">
    <property type="entry name" value="DUF6457"/>
</dbReference>
<evidence type="ECO:0000256" key="2">
    <source>
        <dbReference type="SAM" id="MobiDB-lite"/>
    </source>
</evidence>
<evidence type="ECO:0000313" key="7">
    <source>
        <dbReference type="Proteomes" id="UP000076717"/>
    </source>
</evidence>
<dbReference type="Gene3D" id="3.90.550.10">
    <property type="entry name" value="Spore Coat Polysaccharide Biosynthesis Protein SpsA, Chain A"/>
    <property type="match status" value="1"/>
</dbReference>
<evidence type="ECO:0000313" key="6">
    <source>
        <dbReference type="EMBL" id="QHC54896.1"/>
    </source>
</evidence>
<feature type="region of interest" description="Disordered" evidence="2">
    <location>
        <begin position="180"/>
        <end position="217"/>
    </location>
</feature>
<dbReference type="RefSeq" id="WP_082845286.1">
    <property type="nucleotide sequence ID" value="NZ_CP047186.1"/>
</dbReference>
<dbReference type="PANTHER" id="PTHR19136:SF81">
    <property type="entry name" value="MOLYBDENUM COFACTOR GUANYLYLTRANSFERASE"/>
    <property type="match status" value="1"/>
</dbReference>
<feature type="domain" description="MobA-like NTP transferase" evidence="3">
    <location>
        <begin position="12"/>
        <end position="168"/>
    </location>
</feature>
<gene>
    <name evidence="5" type="ORF">ACH61_02957</name>
    <name evidence="6" type="ORF">GSU10_04050</name>
</gene>
<evidence type="ECO:0000313" key="8">
    <source>
        <dbReference type="Proteomes" id="UP000465031"/>
    </source>
</evidence>
<dbReference type="Pfam" id="PF12804">
    <property type="entry name" value="NTP_transf_3"/>
    <property type="match status" value="1"/>
</dbReference>
<protein>
    <submittedName>
        <fullName evidence="5">Molybdopterin-guanine dinucleotide biosynthesis protein MobA</fullName>
    </submittedName>
    <submittedName>
        <fullName evidence="6">NTP transferase domain-containing protein</fullName>
    </submittedName>
</protein>
<evidence type="ECO:0000259" key="3">
    <source>
        <dbReference type="Pfam" id="PF12804"/>
    </source>
</evidence>
<proteinExistence type="predicted"/>